<evidence type="ECO:0000313" key="2">
    <source>
        <dbReference type="EMBL" id="KAK4444701.1"/>
    </source>
</evidence>
<proteinExistence type="predicted"/>
<gene>
    <name evidence="2" type="ORF">QBC34DRAFT_359465</name>
</gene>
<protein>
    <submittedName>
        <fullName evidence="2">Heterokaryon incompatibility protein-domain-containing protein</fullName>
    </submittedName>
</protein>
<dbReference type="PANTHER" id="PTHR33112:SF10">
    <property type="entry name" value="TOL"/>
    <property type="match status" value="1"/>
</dbReference>
<reference evidence="2" key="1">
    <citation type="journal article" date="2023" name="Mol. Phylogenet. Evol.">
        <title>Genome-scale phylogeny and comparative genomics of the fungal order Sordariales.</title>
        <authorList>
            <person name="Hensen N."/>
            <person name="Bonometti L."/>
            <person name="Westerberg I."/>
            <person name="Brannstrom I.O."/>
            <person name="Guillou S."/>
            <person name="Cros-Aarteil S."/>
            <person name="Calhoun S."/>
            <person name="Haridas S."/>
            <person name="Kuo A."/>
            <person name="Mondo S."/>
            <person name="Pangilinan J."/>
            <person name="Riley R."/>
            <person name="LaButti K."/>
            <person name="Andreopoulos B."/>
            <person name="Lipzen A."/>
            <person name="Chen C."/>
            <person name="Yan M."/>
            <person name="Daum C."/>
            <person name="Ng V."/>
            <person name="Clum A."/>
            <person name="Steindorff A."/>
            <person name="Ohm R.A."/>
            <person name="Martin F."/>
            <person name="Silar P."/>
            <person name="Natvig D.O."/>
            <person name="Lalanne C."/>
            <person name="Gautier V."/>
            <person name="Ament-Velasquez S.L."/>
            <person name="Kruys A."/>
            <person name="Hutchinson M.I."/>
            <person name="Powell A.J."/>
            <person name="Barry K."/>
            <person name="Miller A.N."/>
            <person name="Grigoriev I.V."/>
            <person name="Debuchy R."/>
            <person name="Gladieux P."/>
            <person name="Hiltunen Thoren M."/>
            <person name="Johannesson H."/>
        </authorList>
    </citation>
    <scope>NUCLEOTIDE SEQUENCE</scope>
    <source>
        <strain evidence="2">PSN243</strain>
    </source>
</reference>
<dbReference type="InterPro" id="IPR010730">
    <property type="entry name" value="HET"/>
</dbReference>
<evidence type="ECO:0000313" key="3">
    <source>
        <dbReference type="Proteomes" id="UP001321760"/>
    </source>
</evidence>
<dbReference type="PANTHER" id="PTHR33112">
    <property type="entry name" value="DOMAIN PROTEIN, PUTATIVE-RELATED"/>
    <property type="match status" value="1"/>
</dbReference>
<evidence type="ECO:0000259" key="1">
    <source>
        <dbReference type="Pfam" id="PF06985"/>
    </source>
</evidence>
<comment type="caution">
    <text evidence="2">The sequence shown here is derived from an EMBL/GenBank/DDBJ whole genome shotgun (WGS) entry which is preliminary data.</text>
</comment>
<dbReference type="EMBL" id="MU865973">
    <property type="protein sequence ID" value="KAK4444701.1"/>
    <property type="molecule type" value="Genomic_DNA"/>
</dbReference>
<reference evidence="2" key="2">
    <citation type="submission" date="2023-05" db="EMBL/GenBank/DDBJ databases">
        <authorList>
            <consortium name="Lawrence Berkeley National Laboratory"/>
            <person name="Steindorff A."/>
            <person name="Hensen N."/>
            <person name="Bonometti L."/>
            <person name="Westerberg I."/>
            <person name="Brannstrom I.O."/>
            <person name="Guillou S."/>
            <person name="Cros-Aarteil S."/>
            <person name="Calhoun S."/>
            <person name="Haridas S."/>
            <person name="Kuo A."/>
            <person name="Mondo S."/>
            <person name="Pangilinan J."/>
            <person name="Riley R."/>
            <person name="Labutti K."/>
            <person name="Andreopoulos B."/>
            <person name="Lipzen A."/>
            <person name="Chen C."/>
            <person name="Yanf M."/>
            <person name="Daum C."/>
            <person name="Ng V."/>
            <person name="Clum A."/>
            <person name="Ohm R."/>
            <person name="Martin F."/>
            <person name="Silar P."/>
            <person name="Natvig D."/>
            <person name="Lalanne C."/>
            <person name="Gautier V."/>
            <person name="Ament-Velasquez S.L."/>
            <person name="Kruys A."/>
            <person name="Hutchinson M.I."/>
            <person name="Powell A.J."/>
            <person name="Barry K."/>
            <person name="Miller A.N."/>
            <person name="Grigoriev I.V."/>
            <person name="Debuchy R."/>
            <person name="Gladieux P."/>
            <person name="Thoren M.H."/>
            <person name="Johannesson H."/>
        </authorList>
    </citation>
    <scope>NUCLEOTIDE SEQUENCE</scope>
    <source>
        <strain evidence="2">PSN243</strain>
    </source>
</reference>
<accession>A0AAV9G7Y5</accession>
<dbReference type="Proteomes" id="UP001321760">
    <property type="component" value="Unassembled WGS sequence"/>
</dbReference>
<sequence>MDPQRNRPVHSFREFVPIDRCDRQDFEGDDLVSSILCPKCDAIRIWVRRNQHTFPREYRGSKPRTSHIFEHHESGLALEQSYKDGCHLCTLVWVLLTEEAELNSESAGEPINLKRDQRSLHARKRQRLERSILEARELGCIRLELKSIWASPNRIGDAALLPGSGGWPISTDSSSSLRLIRWWMDTCAALHVACNQASPISALSVPSRLLSAPRGTDSVVKVVETASLSTMDDRKYAALSYCWGGSANVRLTRASYDGLTSMGITKSQLPATIQDALDLTATLGFKWLWVDSLCIIQDSAEDWAKEAAKMTDVYQNCEIAFAARGSLDSSQGMFSRRDPLRYVACRLYVDHQDETRSISALPPYVTSGIARSMSWPLETRGWVVQERILPRKMIKFGNYLSWECRESCRDELSADRAMSGYGELPLSQRLFRAIKPAATTTDISTFSPPSYSTISMPDNLRNIWLTILWDYSRLALTSRKDRLVAISGIISTISKATGLQNKAGLWKSNFAEELMWRRAVGEDSNLQSGLKPTWSWISWTCEVRGFPARGGSRQSVSQIRGCTGDEYTRLGIGPDCELALHFKYPYLRAQLSFGGPGSTARDESPWTRRVPGFRSAGDIEYIPDSHVPPDGWDGYTFIPLILEQPPDVYSEKFNMYGLVVRPSTHHPGVFERAGIFEWSSHVSDLSAAKIRLSTAEQRSLILI</sequence>
<organism evidence="2 3">
    <name type="scientific">Podospora aff. communis PSN243</name>
    <dbReference type="NCBI Taxonomy" id="3040156"/>
    <lineage>
        <taxon>Eukaryota</taxon>
        <taxon>Fungi</taxon>
        <taxon>Dikarya</taxon>
        <taxon>Ascomycota</taxon>
        <taxon>Pezizomycotina</taxon>
        <taxon>Sordariomycetes</taxon>
        <taxon>Sordariomycetidae</taxon>
        <taxon>Sordariales</taxon>
        <taxon>Podosporaceae</taxon>
        <taxon>Podospora</taxon>
    </lineage>
</organism>
<feature type="domain" description="Heterokaryon incompatibility" evidence="1">
    <location>
        <begin position="236"/>
        <end position="386"/>
    </location>
</feature>
<dbReference type="AlphaFoldDB" id="A0AAV9G7Y5"/>
<name>A0AAV9G7Y5_9PEZI</name>
<dbReference type="Pfam" id="PF06985">
    <property type="entry name" value="HET"/>
    <property type="match status" value="1"/>
</dbReference>
<keyword evidence="3" id="KW-1185">Reference proteome</keyword>